<feature type="compositionally biased region" description="Basic residues" evidence="1">
    <location>
        <begin position="156"/>
        <end position="165"/>
    </location>
</feature>
<organism evidence="3 4">
    <name type="scientific">Ectocarpus siliculosus</name>
    <name type="common">Brown alga</name>
    <name type="synonym">Conferva siliculosa</name>
    <dbReference type="NCBI Taxonomy" id="2880"/>
    <lineage>
        <taxon>Eukaryota</taxon>
        <taxon>Sar</taxon>
        <taxon>Stramenopiles</taxon>
        <taxon>Ochrophyta</taxon>
        <taxon>PX clade</taxon>
        <taxon>Phaeophyceae</taxon>
        <taxon>Ectocarpales</taxon>
        <taxon>Ectocarpaceae</taxon>
        <taxon>Ectocarpus</taxon>
    </lineage>
</organism>
<dbReference type="InterPro" id="IPR013087">
    <property type="entry name" value="Znf_C2H2_type"/>
</dbReference>
<evidence type="ECO:0000313" key="4">
    <source>
        <dbReference type="Proteomes" id="UP000002630"/>
    </source>
</evidence>
<feature type="domain" description="C2H2-type" evidence="2">
    <location>
        <begin position="237"/>
        <end position="261"/>
    </location>
</feature>
<feature type="compositionally biased region" description="Basic and acidic residues" evidence="1">
    <location>
        <begin position="316"/>
        <end position="337"/>
    </location>
</feature>
<name>D7FWN0_ECTSI</name>
<evidence type="ECO:0000259" key="2">
    <source>
        <dbReference type="PROSITE" id="PS00028"/>
    </source>
</evidence>
<dbReference type="Gene3D" id="3.30.160.60">
    <property type="entry name" value="Classic Zinc Finger"/>
    <property type="match status" value="1"/>
</dbReference>
<dbReference type="InParanoid" id="D7FWN0"/>
<dbReference type="PROSITE" id="PS00028">
    <property type="entry name" value="ZINC_FINGER_C2H2_1"/>
    <property type="match status" value="1"/>
</dbReference>
<dbReference type="InterPro" id="IPR036236">
    <property type="entry name" value="Znf_C2H2_sf"/>
</dbReference>
<feature type="compositionally biased region" description="Basic and acidic residues" evidence="1">
    <location>
        <begin position="112"/>
        <end position="126"/>
    </location>
</feature>
<dbReference type="Pfam" id="PF12874">
    <property type="entry name" value="zf-met"/>
    <property type="match status" value="1"/>
</dbReference>
<sequence>MSGPPTMSQLLKRAGLAKRPRPAGRGVDATPSTASQSKRKRPRVDGGGSRQHSSEEEEEEEEEGEGGGRSENGTSAKDVAVDDQIAALERELKGANDSSSDAESSSSDDDSAGSKEDRGAGRERGRVAKLVSPLEVEKIEPLPAHLLPRPGCGVHKDKKKKKKKPSAAVGTTALPGPSQGLDSAVKELLANYEARSSERVPFYCRVCKFQGDSLEALEKHKEEPLHVEAAKKERKICKCLLCKKQFTSPPQLQEHLAGKAHLEKLQSTMSRQGKWVPGGWGGPGSERSANGYSGRENGGGRWRGSDARGWAAGRGRGRDGGRGGRDGGGRGRGDPSRGRGGRGRGPGRGYEKYR</sequence>
<dbReference type="OrthoDB" id="434647at2759"/>
<evidence type="ECO:0000256" key="1">
    <source>
        <dbReference type="SAM" id="MobiDB-lite"/>
    </source>
</evidence>
<dbReference type="AlphaFoldDB" id="D7FWN0"/>
<feature type="region of interest" description="Disordered" evidence="1">
    <location>
        <begin position="1"/>
        <end position="181"/>
    </location>
</feature>
<evidence type="ECO:0000313" key="3">
    <source>
        <dbReference type="EMBL" id="CBJ32118.1"/>
    </source>
</evidence>
<keyword evidence="4" id="KW-1185">Reference proteome</keyword>
<proteinExistence type="predicted"/>
<protein>
    <submittedName>
        <fullName evidence="3">C2H2 zinc finger protein</fullName>
    </submittedName>
</protein>
<gene>
    <name evidence="3" type="ORF">Esi_0309_0011</name>
</gene>
<accession>D7FWN0</accession>
<dbReference type="SUPFAM" id="SSF57667">
    <property type="entry name" value="beta-beta-alpha zinc fingers"/>
    <property type="match status" value="1"/>
</dbReference>
<reference evidence="3 4" key="1">
    <citation type="journal article" date="2010" name="Nature">
        <title>The Ectocarpus genome and the independent evolution of multicellularity in brown algae.</title>
        <authorList>
            <person name="Cock J.M."/>
            <person name="Sterck L."/>
            <person name="Rouze P."/>
            <person name="Scornet D."/>
            <person name="Allen A.E."/>
            <person name="Amoutzias G."/>
            <person name="Anthouard V."/>
            <person name="Artiguenave F."/>
            <person name="Aury J.M."/>
            <person name="Badger J.H."/>
            <person name="Beszteri B."/>
            <person name="Billiau K."/>
            <person name="Bonnet E."/>
            <person name="Bothwell J.H."/>
            <person name="Bowler C."/>
            <person name="Boyen C."/>
            <person name="Brownlee C."/>
            <person name="Carrano C.J."/>
            <person name="Charrier B."/>
            <person name="Cho G.Y."/>
            <person name="Coelho S.M."/>
            <person name="Collen J."/>
            <person name="Corre E."/>
            <person name="Da Silva C."/>
            <person name="Delage L."/>
            <person name="Delaroque N."/>
            <person name="Dittami S.M."/>
            <person name="Doulbeau S."/>
            <person name="Elias M."/>
            <person name="Farnham G."/>
            <person name="Gachon C.M."/>
            <person name="Gschloessl B."/>
            <person name="Heesch S."/>
            <person name="Jabbari K."/>
            <person name="Jubin C."/>
            <person name="Kawai H."/>
            <person name="Kimura K."/>
            <person name="Kloareg B."/>
            <person name="Kupper F.C."/>
            <person name="Lang D."/>
            <person name="Le Bail A."/>
            <person name="Leblanc C."/>
            <person name="Lerouge P."/>
            <person name="Lohr M."/>
            <person name="Lopez P.J."/>
            <person name="Martens C."/>
            <person name="Maumus F."/>
            <person name="Michel G."/>
            <person name="Miranda-Saavedra D."/>
            <person name="Morales J."/>
            <person name="Moreau H."/>
            <person name="Motomura T."/>
            <person name="Nagasato C."/>
            <person name="Napoli C.A."/>
            <person name="Nelson D.R."/>
            <person name="Nyvall-Collen P."/>
            <person name="Peters A.F."/>
            <person name="Pommier C."/>
            <person name="Potin P."/>
            <person name="Poulain J."/>
            <person name="Quesneville H."/>
            <person name="Read B."/>
            <person name="Rensing S.A."/>
            <person name="Ritter A."/>
            <person name="Rousvoal S."/>
            <person name="Samanta M."/>
            <person name="Samson G."/>
            <person name="Schroeder D.C."/>
            <person name="Segurens B."/>
            <person name="Strittmatter M."/>
            <person name="Tonon T."/>
            <person name="Tregear J.W."/>
            <person name="Valentin K."/>
            <person name="von Dassow P."/>
            <person name="Yamagishi T."/>
            <person name="Van de Peer Y."/>
            <person name="Wincker P."/>
        </authorList>
    </citation>
    <scope>NUCLEOTIDE SEQUENCE [LARGE SCALE GENOMIC DNA]</scope>
    <source>
        <strain evidence="4">Ec32 / CCAP1310/4</strain>
    </source>
</reference>
<dbReference type="STRING" id="2880.D7FWN0"/>
<dbReference type="EMBL" id="FN648497">
    <property type="protein sequence ID" value="CBJ32118.1"/>
    <property type="molecule type" value="Genomic_DNA"/>
</dbReference>
<dbReference type="Proteomes" id="UP000002630">
    <property type="component" value="Linkage Group LG16"/>
</dbReference>
<dbReference type="EMBL" id="FN649741">
    <property type="protein sequence ID" value="CBJ32118.1"/>
    <property type="molecule type" value="Genomic_DNA"/>
</dbReference>
<dbReference type="SMART" id="SM00355">
    <property type="entry name" value="ZnF_C2H2"/>
    <property type="match status" value="2"/>
</dbReference>
<feature type="region of interest" description="Disordered" evidence="1">
    <location>
        <begin position="272"/>
        <end position="354"/>
    </location>
</feature>
<feature type="compositionally biased region" description="Acidic residues" evidence="1">
    <location>
        <begin position="55"/>
        <end position="65"/>
    </location>
</feature>
<dbReference type="OMA" id="FMRGECK"/>